<keyword evidence="2" id="KW-1185">Reference proteome</keyword>
<evidence type="ECO:0000313" key="2">
    <source>
        <dbReference type="Proteomes" id="UP001621512"/>
    </source>
</evidence>
<dbReference type="SUPFAM" id="SSF51197">
    <property type="entry name" value="Clavaminate synthase-like"/>
    <property type="match status" value="1"/>
</dbReference>
<name>A0ABZ1MKY8_STREF</name>
<sequence length="295" mass="32672">MRITDEYLEKFQRDGYVLVDGFLDGEDLEKARAATLRYFPESSERLRAPERYASLRRSAGFPYEPVELSHLSLHPELIAFAERVTGTRDVRLGDSILQAKYGSRIAPANDQRLHNEAWGRNTLVPPRGDGVFQRVVALVYLSDVTEDLGPTCVVPRKHTAGVPLLSSGYSAYSRDEYPWLYELEEPVPARAGSVLLLAGTTVHRCSALRDATGHRFALHLTFHAADSVWLDKQTWVGSPASANGPAATRFVVEASPRQRELLGFPPAGSPYWNRETVAGLAELYPGMDVTPYSAA</sequence>
<gene>
    <name evidence="1" type="ORF">OHU35_22175</name>
</gene>
<dbReference type="Pfam" id="PF05721">
    <property type="entry name" value="PhyH"/>
    <property type="match status" value="1"/>
</dbReference>
<keyword evidence="1" id="KW-0223">Dioxygenase</keyword>
<dbReference type="InterPro" id="IPR008775">
    <property type="entry name" value="Phytyl_CoA_dOase-like"/>
</dbReference>
<dbReference type="PANTHER" id="PTHR20883">
    <property type="entry name" value="PHYTANOYL-COA DIOXYGENASE DOMAIN CONTAINING 1"/>
    <property type="match status" value="1"/>
</dbReference>
<protein>
    <submittedName>
        <fullName evidence="1">Phytanoyl-CoA dioxygenase family protein</fullName>
    </submittedName>
</protein>
<dbReference type="PANTHER" id="PTHR20883:SF48">
    <property type="entry name" value="ECTOINE DIOXYGENASE"/>
    <property type="match status" value="1"/>
</dbReference>
<organism evidence="1 2">
    <name type="scientific">Streptomyces purpurascens</name>
    <dbReference type="NCBI Taxonomy" id="1924"/>
    <lineage>
        <taxon>Bacteria</taxon>
        <taxon>Bacillati</taxon>
        <taxon>Actinomycetota</taxon>
        <taxon>Actinomycetes</taxon>
        <taxon>Kitasatosporales</taxon>
        <taxon>Streptomycetaceae</taxon>
        <taxon>Streptomyces</taxon>
    </lineage>
</organism>
<dbReference type="GO" id="GO:0051213">
    <property type="term" value="F:dioxygenase activity"/>
    <property type="evidence" value="ECO:0007669"/>
    <property type="project" value="UniProtKB-KW"/>
</dbReference>
<accession>A0ABZ1MKY8</accession>
<dbReference type="RefSeq" id="WP_189725563.1">
    <property type="nucleotide sequence ID" value="NZ_BMUK01000008.1"/>
</dbReference>
<evidence type="ECO:0000313" key="1">
    <source>
        <dbReference type="EMBL" id="WTW28583.1"/>
    </source>
</evidence>
<dbReference type="Gene3D" id="2.60.120.620">
    <property type="entry name" value="q2cbj1_9rhob like domain"/>
    <property type="match status" value="1"/>
</dbReference>
<reference evidence="1 2" key="1">
    <citation type="submission" date="2022-10" db="EMBL/GenBank/DDBJ databases">
        <title>The complete genomes of actinobacterial strains from the NBC collection.</title>
        <authorList>
            <person name="Joergensen T.S."/>
            <person name="Alvarez Arevalo M."/>
            <person name="Sterndorff E.B."/>
            <person name="Faurdal D."/>
            <person name="Vuksanovic O."/>
            <person name="Mourched A.-S."/>
            <person name="Charusanti P."/>
            <person name="Shaw S."/>
            <person name="Blin K."/>
            <person name="Weber T."/>
        </authorList>
    </citation>
    <scope>NUCLEOTIDE SEQUENCE [LARGE SCALE GENOMIC DNA]</scope>
    <source>
        <strain evidence="1 2">NBC_00017</strain>
    </source>
</reference>
<proteinExistence type="predicted"/>
<dbReference type="Proteomes" id="UP001621512">
    <property type="component" value="Chromosome"/>
</dbReference>
<keyword evidence="1" id="KW-0560">Oxidoreductase</keyword>
<dbReference type="EMBL" id="CP108341">
    <property type="protein sequence ID" value="WTW28583.1"/>
    <property type="molecule type" value="Genomic_DNA"/>
</dbReference>